<dbReference type="EnsemblMetazoa" id="Aqu2.1.13093_001">
    <property type="protein sequence ID" value="Aqu2.1.13093_001"/>
    <property type="gene ID" value="Aqu2.1.13093"/>
</dbReference>
<sequence>MALVVKSILFVVLYHTFLTTSNIYSPHDGLDCIALYNNGSKLEVTSEEQAESENVTEIRCYGSKVDIAGGIGHAAALSWIFVSIVLWIKLNWHHEAIKRINTGKNKAVKILCGFCLVGLYLLQIIIFLGSLIIAIPVAAFVSKISQDQILDIELAAVILASGIVIIPDQKKSKSLVDHCKEAVENNKGEEVKALEEIKKRVRESVRDHPIQVDFLLELAELECKKALADIYYYDIDSEKKRGEGKDTITEEEMKTIAQVAYRKIAPDDGGKERNDQESNATDEMTLEELNINTSSGENERANLLLNIRNPKSYSQLN</sequence>
<keyword evidence="2" id="KW-1133">Transmembrane helix</keyword>
<evidence type="ECO:0000256" key="1">
    <source>
        <dbReference type="SAM" id="MobiDB-lite"/>
    </source>
</evidence>
<reference evidence="3" key="1">
    <citation type="submission" date="2017-05" db="UniProtKB">
        <authorList>
            <consortium name="EnsemblMetazoa"/>
        </authorList>
    </citation>
    <scope>IDENTIFICATION</scope>
</reference>
<dbReference type="InParanoid" id="A0A1X7TF16"/>
<protein>
    <submittedName>
        <fullName evidence="3">Uncharacterized protein</fullName>
    </submittedName>
</protein>
<name>A0A1X7TF16_AMPQE</name>
<feature type="region of interest" description="Disordered" evidence="1">
    <location>
        <begin position="264"/>
        <end position="317"/>
    </location>
</feature>
<feature type="transmembrane region" description="Helical" evidence="2">
    <location>
        <begin position="71"/>
        <end position="90"/>
    </location>
</feature>
<keyword evidence="2" id="KW-0812">Transmembrane</keyword>
<proteinExistence type="predicted"/>
<feature type="compositionally biased region" description="Basic and acidic residues" evidence="1">
    <location>
        <begin position="264"/>
        <end position="276"/>
    </location>
</feature>
<dbReference type="AlphaFoldDB" id="A0A1X7TF16"/>
<keyword evidence="2" id="KW-0472">Membrane</keyword>
<evidence type="ECO:0000256" key="2">
    <source>
        <dbReference type="SAM" id="Phobius"/>
    </source>
</evidence>
<feature type="transmembrane region" description="Helical" evidence="2">
    <location>
        <begin position="111"/>
        <end position="137"/>
    </location>
</feature>
<evidence type="ECO:0000313" key="3">
    <source>
        <dbReference type="EnsemblMetazoa" id="Aqu2.1.13093_001"/>
    </source>
</evidence>
<accession>A0A1X7TF16</accession>
<organism evidence="3">
    <name type="scientific">Amphimedon queenslandica</name>
    <name type="common">Sponge</name>
    <dbReference type="NCBI Taxonomy" id="400682"/>
    <lineage>
        <taxon>Eukaryota</taxon>
        <taxon>Metazoa</taxon>
        <taxon>Porifera</taxon>
        <taxon>Demospongiae</taxon>
        <taxon>Heteroscleromorpha</taxon>
        <taxon>Haplosclerida</taxon>
        <taxon>Niphatidae</taxon>
        <taxon>Amphimedon</taxon>
    </lineage>
</organism>